<dbReference type="InterPro" id="IPR027417">
    <property type="entry name" value="P-loop_NTPase"/>
</dbReference>
<name>A0A7C8YYY3_OPUST</name>
<dbReference type="GO" id="GO:0015031">
    <property type="term" value="P:protein transport"/>
    <property type="evidence" value="ECO:0007669"/>
    <property type="project" value="UniProtKB-KW"/>
</dbReference>
<dbReference type="InterPro" id="IPR006689">
    <property type="entry name" value="Small_GTPase_ARF/SAR"/>
</dbReference>
<dbReference type="InterPro" id="IPR045872">
    <property type="entry name" value="Arf1-5-like"/>
</dbReference>
<keyword evidence="7 14" id="KW-0653">Protein transport</keyword>
<keyword evidence="3 14" id="KW-0813">Transport</keyword>
<proteinExistence type="inferred from homology"/>
<keyword evidence="4 14" id="KW-0519">Myristate</keyword>
<comment type="similarity">
    <text evidence="2 13">Belongs to the small GTPase superfamily. Arf family.</text>
</comment>
<organism evidence="15">
    <name type="scientific">Opuntia streptacantha</name>
    <name type="common">Prickly pear cactus</name>
    <name type="synonym">Opuntia cardona</name>
    <dbReference type="NCBI Taxonomy" id="393608"/>
    <lineage>
        <taxon>Eukaryota</taxon>
        <taxon>Viridiplantae</taxon>
        <taxon>Streptophyta</taxon>
        <taxon>Embryophyta</taxon>
        <taxon>Tracheophyta</taxon>
        <taxon>Spermatophyta</taxon>
        <taxon>Magnoliopsida</taxon>
        <taxon>eudicotyledons</taxon>
        <taxon>Gunneridae</taxon>
        <taxon>Pentapetalae</taxon>
        <taxon>Caryophyllales</taxon>
        <taxon>Cactineae</taxon>
        <taxon>Cactaceae</taxon>
        <taxon>Opuntioideae</taxon>
        <taxon>Opuntia</taxon>
    </lineage>
</organism>
<evidence type="ECO:0000256" key="2">
    <source>
        <dbReference type="ARBA" id="ARBA00010290"/>
    </source>
</evidence>
<dbReference type="GO" id="GO:0016004">
    <property type="term" value="F:phospholipase activator activity"/>
    <property type="evidence" value="ECO:0007669"/>
    <property type="project" value="UniProtKB-ARBA"/>
</dbReference>
<evidence type="ECO:0000256" key="5">
    <source>
        <dbReference type="ARBA" id="ARBA00022741"/>
    </source>
</evidence>
<feature type="binding site" evidence="12">
    <location>
        <position position="31"/>
    </location>
    <ligand>
        <name>Mg(2+)</name>
        <dbReference type="ChEBI" id="CHEBI:18420"/>
    </ligand>
</feature>
<dbReference type="GO" id="GO:0003924">
    <property type="term" value="F:GTPase activity"/>
    <property type="evidence" value="ECO:0007669"/>
    <property type="project" value="UniProtKB-UniRule"/>
</dbReference>
<keyword evidence="8 14" id="KW-0333">Golgi apparatus</keyword>
<evidence type="ECO:0000256" key="3">
    <source>
        <dbReference type="ARBA" id="ARBA00022448"/>
    </source>
</evidence>
<evidence type="ECO:0000256" key="4">
    <source>
        <dbReference type="ARBA" id="ARBA00022707"/>
    </source>
</evidence>
<feature type="binding site" evidence="11">
    <location>
        <begin position="126"/>
        <end position="129"/>
    </location>
    <ligand>
        <name>GTP</name>
        <dbReference type="ChEBI" id="CHEBI:37565"/>
    </ligand>
</feature>
<feature type="binding site" evidence="11">
    <location>
        <position position="70"/>
    </location>
    <ligand>
        <name>GTP</name>
        <dbReference type="ChEBI" id="CHEBI:37565"/>
    </ligand>
</feature>
<evidence type="ECO:0000256" key="12">
    <source>
        <dbReference type="PIRSR" id="PIRSR606689-2"/>
    </source>
</evidence>
<dbReference type="GO" id="GO:0046872">
    <property type="term" value="F:metal ion binding"/>
    <property type="evidence" value="ECO:0007669"/>
    <property type="project" value="UniProtKB-KW"/>
</dbReference>
<evidence type="ECO:0000256" key="14">
    <source>
        <dbReference type="RuleBase" id="RU369003"/>
    </source>
</evidence>
<dbReference type="SMART" id="SM00177">
    <property type="entry name" value="ARF"/>
    <property type="match status" value="1"/>
</dbReference>
<dbReference type="GO" id="GO:0016192">
    <property type="term" value="P:vesicle-mediated transport"/>
    <property type="evidence" value="ECO:0007669"/>
    <property type="project" value="UniProtKB-UniRule"/>
</dbReference>
<evidence type="ECO:0000256" key="8">
    <source>
        <dbReference type="ARBA" id="ARBA00023034"/>
    </source>
</evidence>
<feature type="binding site" evidence="12">
    <location>
        <position position="48"/>
    </location>
    <ligand>
        <name>Mg(2+)</name>
        <dbReference type="ChEBI" id="CHEBI:18420"/>
    </ligand>
</feature>
<evidence type="ECO:0000256" key="6">
    <source>
        <dbReference type="ARBA" id="ARBA00022892"/>
    </source>
</evidence>
<keyword evidence="9 11" id="KW-0342">GTP-binding</keyword>
<dbReference type="PROSITE" id="PS51417">
    <property type="entry name" value="ARF"/>
    <property type="match status" value="1"/>
</dbReference>
<evidence type="ECO:0000313" key="15">
    <source>
        <dbReference type="EMBL" id="MBA4630112.1"/>
    </source>
</evidence>
<dbReference type="EMBL" id="GISG01072115">
    <property type="protein sequence ID" value="MBA4630112.1"/>
    <property type="molecule type" value="Transcribed_RNA"/>
</dbReference>
<dbReference type="PANTHER" id="PTHR11711">
    <property type="entry name" value="ADP RIBOSYLATION FACTOR-RELATED"/>
    <property type="match status" value="1"/>
</dbReference>
<evidence type="ECO:0000256" key="11">
    <source>
        <dbReference type="PIRSR" id="PIRSR606689-1"/>
    </source>
</evidence>
<dbReference type="InterPro" id="IPR024156">
    <property type="entry name" value="Small_GTPase_ARF"/>
</dbReference>
<dbReference type="FunFam" id="3.40.50.300:FF:003500">
    <property type="entry name" value="ADP-ribosylation factor 1"/>
    <property type="match status" value="1"/>
</dbReference>
<keyword evidence="12" id="KW-0479">Metal-binding</keyword>
<keyword evidence="10 14" id="KW-0449">Lipoprotein</keyword>
<reference evidence="15" key="2">
    <citation type="submission" date="2020-07" db="EMBL/GenBank/DDBJ databases">
        <authorList>
            <person name="Vera ALvarez R."/>
            <person name="Arias-Moreno D.M."/>
            <person name="Jimenez-Jacinto V."/>
            <person name="Jimenez-Bremont J.F."/>
            <person name="Swaminathan K."/>
            <person name="Moose S.P."/>
            <person name="Guerrero-Gonzalez M.L."/>
            <person name="Marino-Ramirez L."/>
            <person name="Landsman D."/>
            <person name="Rodriguez-Kessler M."/>
            <person name="Delgado-Sanchez P."/>
        </authorList>
    </citation>
    <scope>NUCLEOTIDE SEQUENCE</scope>
    <source>
        <tissue evidence="15">Cladode</tissue>
    </source>
</reference>
<reference evidence="15" key="1">
    <citation type="journal article" date="2013" name="J. Plant Res.">
        <title>Effect of fungi and light on seed germination of three Opuntia species from semiarid lands of central Mexico.</title>
        <authorList>
            <person name="Delgado-Sanchez P."/>
            <person name="Jimenez-Bremont J.F."/>
            <person name="Guerrero-Gonzalez Mde L."/>
            <person name="Flores J."/>
        </authorList>
    </citation>
    <scope>NUCLEOTIDE SEQUENCE</scope>
    <source>
        <tissue evidence="15">Cladode</tissue>
    </source>
</reference>
<dbReference type="InterPro" id="IPR005225">
    <property type="entry name" value="Small_GTP-bd"/>
</dbReference>
<comment type="function">
    <text evidence="14">GTP-binding protein involved in protein trafficking; modulates vesicle budding and uncoating within the Golgi apparatus.</text>
</comment>
<evidence type="ECO:0000256" key="13">
    <source>
        <dbReference type="RuleBase" id="RU003925"/>
    </source>
</evidence>
<protein>
    <recommendedName>
        <fullName evidence="14">ADP-ribosylation factor</fullName>
    </recommendedName>
</protein>
<accession>A0A7C8YYY3</accession>
<comment type="subcellular location">
    <subcellularLocation>
        <location evidence="1 14">Golgi apparatus</location>
    </subcellularLocation>
</comment>
<dbReference type="GO" id="GO:0005525">
    <property type="term" value="F:GTP binding"/>
    <property type="evidence" value="ECO:0007669"/>
    <property type="project" value="UniProtKB-UniRule"/>
</dbReference>
<feature type="binding site" evidence="11">
    <location>
        <begin position="24"/>
        <end position="31"/>
    </location>
    <ligand>
        <name>GTP</name>
        <dbReference type="ChEBI" id="CHEBI:37565"/>
    </ligand>
</feature>
<dbReference type="Gene3D" id="3.40.50.300">
    <property type="entry name" value="P-loop containing nucleotide triphosphate hydrolases"/>
    <property type="match status" value="1"/>
</dbReference>
<sequence>MGIGASRLIKRLLSKRQIRLLMVGLDASGKTTILYKLKLGEVVRTVPTIGFNVETVEYKNISFAVWDIGGQEKIRALWKHYFLNTKGLIFVVDSSDRGRIVEARNQLHQILGENELRDAAILVFANKQDLPNAMSSSEVAHKLGLHLLRDHLWYIQSTSAISGCGLYEGLDWLSKSLHTKPT</sequence>
<keyword evidence="12" id="KW-0460">Magnesium</keyword>
<evidence type="ECO:0000256" key="1">
    <source>
        <dbReference type="ARBA" id="ARBA00004555"/>
    </source>
</evidence>
<dbReference type="SMART" id="SM00175">
    <property type="entry name" value="RAB"/>
    <property type="match status" value="1"/>
</dbReference>
<evidence type="ECO:0000256" key="9">
    <source>
        <dbReference type="ARBA" id="ARBA00023134"/>
    </source>
</evidence>
<dbReference type="CDD" id="cd04150">
    <property type="entry name" value="Arf1_5_like"/>
    <property type="match status" value="1"/>
</dbReference>
<dbReference type="AlphaFoldDB" id="A0A7C8YYY3"/>
<dbReference type="SMART" id="SM00178">
    <property type="entry name" value="SAR"/>
    <property type="match status" value="1"/>
</dbReference>
<dbReference type="SUPFAM" id="SSF52540">
    <property type="entry name" value="P-loop containing nucleoside triphosphate hydrolases"/>
    <property type="match status" value="1"/>
</dbReference>
<evidence type="ECO:0000256" key="7">
    <source>
        <dbReference type="ARBA" id="ARBA00022927"/>
    </source>
</evidence>
<evidence type="ECO:0000256" key="10">
    <source>
        <dbReference type="ARBA" id="ARBA00023288"/>
    </source>
</evidence>
<dbReference type="NCBIfam" id="TIGR00231">
    <property type="entry name" value="small_GTP"/>
    <property type="match status" value="1"/>
</dbReference>
<keyword evidence="6 14" id="KW-0931">ER-Golgi transport</keyword>
<keyword evidence="5 11" id="KW-0547">Nucleotide-binding</keyword>
<dbReference type="Pfam" id="PF00025">
    <property type="entry name" value="Arf"/>
    <property type="match status" value="1"/>
</dbReference>
<dbReference type="GO" id="GO:0005794">
    <property type="term" value="C:Golgi apparatus"/>
    <property type="evidence" value="ECO:0007669"/>
    <property type="project" value="UniProtKB-SubCell"/>
</dbReference>
<dbReference type="PRINTS" id="PR00328">
    <property type="entry name" value="SAR1GTPBP"/>
</dbReference>